<keyword evidence="6" id="KW-1133">Transmembrane helix</keyword>
<keyword evidence="4" id="KW-0808">Transferase</keyword>
<dbReference type="OrthoDB" id="439943at2759"/>
<proteinExistence type="inferred from homology"/>
<dbReference type="SUPFAM" id="SSF53448">
    <property type="entry name" value="Nucleotide-diphospho-sugar transferases"/>
    <property type="match status" value="1"/>
</dbReference>
<dbReference type="InterPro" id="IPR029044">
    <property type="entry name" value="Nucleotide-diphossugar_trans"/>
</dbReference>
<keyword evidence="6" id="KW-0472">Membrane</keyword>
<dbReference type="Proteomes" id="UP000019384">
    <property type="component" value="Unassembled WGS sequence"/>
</dbReference>
<feature type="transmembrane region" description="Helical" evidence="6">
    <location>
        <begin position="21"/>
        <end position="44"/>
    </location>
</feature>
<keyword evidence="5" id="KW-0735">Signal-anchor</keyword>
<reference evidence="7" key="2">
    <citation type="submission" date="2014-02" db="EMBL/GenBank/DDBJ databases">
        <title>Complete DNA sequence of /Kuraishia capsulata/ illustrates novel genomic features among budding yeasts (/Saccharomycotina/).</title>
        <authorList>
            <person name="Morales L."/>
            <person name="Noel B."/>
            <person name="Porcel B."/>
            <person name="Marcet-Houben M."/>
            <person name="Hullo M-F."/>
            <person name="Sacerdot C."/>
            <person name="Tekaia F."/>
            <person name="Leh-Louis V."/>
            <person name="Despons L."/>
            <person name="Khanna V."/>
            <person name="Aury J-M."/>
            <person name="Barbe V."/>
            <person name="Couloux A."/>
            <person name="Labadie K."/>
            <person name="Pelletier E."/>
            <person name="Souciet J-L."/>
            <person name="Boekhout T."/>
            <person name="Gabaldon T."/>
            <person name="Wincker P."/>
            <person name="Dujon B."/>
        </authorList>
    </citation>
    <scope>NUCLEOTIDE SEQUENCE</scope>
    <source>
        <strain evidence="7">CBS 1993</strain>
    </source>
</reference>
<dbReference type="GO" id="GO:0006487">
    <property type="term" value="P:protein N-linked glycosylation"/>
    <property type="evidence" value="ECO:0007669"/>
    <property type="project" value="TreeGrafter"/>
</dbReference>
<evidence type="ECO:0000313" key="8">
    <source>
        <dbReference type="Proteomes" id="UP000019384"/>
    </source>
</evidence>
<name>W6MP93_9ASCO</name>
<evidence type="ECO:0000313" key="7">
    <source>
        <dbReference type="EMBL" id="CDK28098.1"/>
    </source>
</evidence>
<dbReference type="PANTHER" id="PTHR31121">
    <property type="entry name" value="ALPHA-1,2 MANNOSYLTRANSFERASE KTR1"/>
    <property type="match status" value="1"/>
</dbReference>
<keyword evidence="3" id="KW-0328">Glycosyltransferase</keyword>
<dbReference type="HOGENOM" id="CLU_024327_1_1_1"/>
<reference evidence="7" key="1">
    <citation type="submission" date="2013-12" db="EMBL/GenBank/DDBJ databases">
        <authorList>
            <person name="Genoscope - CEA"/>
        </authorList>
    </citation>
    <scope>NUCLEOTIDE SEQUENCE</scope>
    <source>
        <strain evidence="7">CBS 1993</strain>
    </source>
</reference>
<dbReference type="GO" id="GO:0006493">
    <property type="term" value="P:protein O-linked glycosylation"/>
    <property type="evidence" value="ECO:0007669"/>
    <property type="project" value="TreeGrafter"/>
</dbReference>
<sequence length="468" mass="54388">MESHYKKLFKVVSRPTRAGSRLIVLSAVLVVGITLLVVSASFFYTDSNVITDTSKTIIGQSNGLTDKISNLWQGSGSHANIDHEILTYPQIEDALTFKQTSDKRRSEIVKDNMEFYHDFFDKEISEPKKGTLARAPAQGADYDRANATLLVLVRNEELNQLLHTIRQIEEHWNSKFHYPYTFVNDQEFSAKFKQSVNAATSGKCNFVVIPKEIWDPPANIDMDKLFHEIDIMEEQQINYAGKLSYRNMCRFNSGYFYQLDFLKQFKWYWRFEPGTNYFCDIDYDLFKFMEENDKTYGFVISLYDAPQTVETLWPVTLDYVKKNPQFVHPNGAFKWLTENLQNPWHARATEGYSTCHFWSNFEIANMDFYRGEAYSGWIKSLEENGGFYYERWGDAPVHSVGIGLFEDKDKVHWFRDIGYEHSPYKNCPKSDKCSGCSAGDFGPGSLDDQNCMSNWIKLEMSNEQLAWY</sequence>
<dbReference type="PANTHER" id="PTHR31121:SF7">
    <property type="entry name" value="MANNOSYLTRANSFERASE KTR4-RELATED"/>
    <property type="match status" value="1"/>
</dbReference>
<dbReference type="Gene3D" id="3.90.550.10">
    <property type="entry name" value="Spore Coat Polysaccharide Biosynthesis Protein SpsA, Chain A"/>
    <property type="match status" value="1"/>
</dbReference>
<dbReference type="InterPro" id="IPR002685">
    <property type="entry name" value="Glyco_trans_15"/>
</dbReference>
<organism evidence="7 8">
    <name type="scientific">Kuraishia capsulata CBS 1993</name>
    <dbReference type="NCBI Taxonomy" id="1382522"/>
    <lineage>
        <taxon>Eukaryota</taxon>
        <taxon>Fungi</taxon>
        <taxon>Dikarya</taxon>
        <taxon>Ascomycota</taxon>
        <taxon>Saccharomycotina</taxon>
        <taxon>Pichiomycetes</taxon>
        <taxon>Pichiales</taxon>
        <taxon>Pichiaceae</taxon>
        <taxon>Kuraishia</taxon>
    </lineage>
</organism>
<dbReference type="GeneID" id="34521477"/>
<comment type="similarity">
    <text evidence="2">Belongs to the glycosyltransferase 15 family.</text>
</comment>
<dbReference type="GO" id="GO:0016020">
    <property type="term" value="C:membrane"/>
    <property type="evidence" value="ECO:0007669"/>
    <property type="project" value="UniProtKB-SubCell"/>
</dbReference>
<evidence type="ECO:0000256" key="4">
    <source>
        <dbReference type="ARBA" id="ARBA00022679"/>
    </source>
</evidence>
<evidence type="ECO:0000256" key="1">
    <source>
        <dbReference type="ARBA" id="ARBA00004606"/>
    </source>
</evidence>
<dbReference type="RefSeq" id="XP_022460089.1">
    <property type="nucleotide sequence ID" value="XM_022600777.1"/>
</dbReference>
<dbReference type="Pfam" id="PF01793">
    <property type="entry name" value="Glyco_transf_15"/>
    <property type="match status" value="1"/>
</dbReference>
<keyword evidence="8" id="KW-1185">Reference proteome</keyword>
<dbReference type="AlphaFoldDB" id="W6MP93"/>
<dbReference type="GO" id="GO:0000026">
    <property type="term" value="F:alpha-1,2-mannosyltransferase activity"/>
    <property type="evidence" value="ECO:0007669"/>
    <property type="project" value="TreeGrafter"/>
</dbReference>
<dbReference type="FunFam" id="3.90.550.10:FF:000051">
    <property type="entry name" value="Alpha-1,2-mannosyltransferase (Ktr4)"/>
    <property type="match status" value="1"/>
</dbReference>
<dbReference type="EMBL" id="HG793129">
    <property type="protein sequence ID" value="CDK28098.1"/>
    <property type="molecule type" value="Genomic_DNA"/>
</dbReference>
<evidence type="ECO:0000256" key="6">
    <source>
        <dbReference type="SAM" id="Phobius"/>
    </source>
</evidence>
<evidence type="ECO:0000256" key="2">
    <source>
        <dbReference type="ARBA" id="ARBA00007677"/>
    </source>
</evidence>
<accession>W6MP93</accession>
<keyword evidence="6" id="KW-0812">Transmembrane</keyword>
<comment type="subcellular location">
    <subcellularLocation>
        <location evidence="1">Membrane</location>
        <topology evidence="1">Single-pass type II membrane protein</topology>
    </subcellularLocation>
</comment>
<evidence type="ECO:0000256" key="3">
    <source>
        <dbReference type="ARBA" id="ARBA00022676"/>
    </source>
</evidence>
<gene>
    <name evidence="7" type="ORF">KUCA_T00004079001</name>
</gene>
<dbReference type="GO" id="GO:0000032">
    <property type="term" value="P:cell wall mannoprotein biosynthetic process"/>
    <property type="evidence" value="ECO:0007669"/>
    <property type="project" value="TreeGrafter"/>
</dbReference>
<evidence type="ECO:0000256" key="5">
    <source>
        <dbReference type="ARBA" id="ARBA00022968"/>
    </source>
</evidence>
<protein>
    <recommendedName>
        <fullName evidence="9">Glycosyltransferase family 15 protein</fullName>
    </recommendedName>
</protein>
<dbReference type="GO" id="GO:0005794">
    <property type="term" value="C:Golgi apparatus"/>
    <property type="evidence" value="ECO:0007669"/>
    <property type="project" value="TreeGrafter"/>
</dbReference>
<dbReference type="STRING" id="1382522.W6MP93"/>
<evidence type="ECO:0008006" key="9">
    <source>
        <dbReference type="Google" id="ProtNLM"/>
    </source>
</evidence>